<proteinExistence type="predicted"/>
<accession>R7V5P6</accession>
<feature type="region of interest" description="Disordered" evidence="1">
    <location>
        <begin position="213"/>
        <end position="246"/>
    </location>
</feature>
<gene>
    <name evidence="2" type="ORF">CAPTEDRAFT_202543</name>
</gene>
<sequence>MQNGALEMLPIEHREQNRGCCMKPPSPAMNVDCALNELGMLSSVTQSRRQFLAEKGRRRSIARERYLSEPPADKITDASSTYVPRSRPQISETPSPETPLNSPLKGSGFHILQLNMNYVTQFSTHSSSSSPKDNDEAFSMETKDEGQPWEHLGKDYASKESHPRSSKSKGPSRLRRLKKPYEIPWRHSIESYYSDQTVLPSPSSSFFNNCVSESKTSSCSSSSKTTTRVCSSNSSTPEKSPSCSSLSSASLLRSKSLDDLNLAKLKLATTETQEMERVSQHFNDLHVGE</sequence>
<evidence type="ECO:0000313" key="2">
    <source>
        <dbReference type="EMBL" id="ELU13899.1"/>
    </source>
</evidence>
<organism evidence="2">
    <name type="scientific">Capitella teleta</name>
    <name type="common">Polychaete worm</name>
    <dbReference type="NCBI Taxonomy" id="283909"/>
    <lineage>
        <taxon>Eukaryota</taxon>
        <taxon>Metazoa</taxon>
        <taxon>Spiralia</taxon>
        <taxon>Lophotrochozoa</taxon>
        <taxon>Annelida</taxon>
        <taxon>Polychaeta</taxon>
        <taxon>Sedentaria</taxon>
        <taxon>Scolecida</taxon>
        <taxon>Capitellidae</taxon>
        <taxon>Capitella</taxon>
    </lineage>
</organism>
<reference evidence="2 4" key="2">
    <citation type="journal article" date="2013" name="Nature">
        <title>Insights into bilaterian evolution from three spiralian genomes.</title>
        <authorList>
            <person name="Simakov O."/>
            <person name="Marletaz F."/>
            <person name="Cho S.J."/>
            <person name="Edsinger-Gonzales E."/>
            <person name="Havlak P."/>
            <person name="Hellsten U."/>
            <person name="Kuo D.H."/>
            <person name="Larsson T."/>
            <person name="Lv J."/>
            <person name="Arendt D."/>
            <person name="Savage R."/>
            <person name="Osoegawa K."/>
            <person name="de Jong P."/>
            <person name="Grimwood J."/>
            <person name="Chapman J.A."/>
            <person name="Shapiro H."/>
            <person name="Aerts A."/>
            <person name="Otillar R.P."/>
            <person name="Terry A.Y."/>
            <person name="Boore J.L."/>
            <person name="Grigoriev I.V."/>
            <person name="Lindberg D.R."/>
            <person name="Seaver E.C."/>
            <person name="Weisblat D.A."/>
            <person name="Putnam N.H."/>
            <person name="Rokhsar D.S."/>
        </authorList>
    </citation>
    <scope>NUCLEOTIDE SEQUENCE</scope>
    <source>
        <strain evidence="2 4">I ESC-2004</strain>
    </source>
</reference>
<reference evidence="3" key="3">
    <citation type="submission" date="2015-06" db="UniProtKB">
        <authorList>
            <consortium name="EnsemblMetazoa"/>
        </authorList>
    </citation>
    <scope>IDENTIFICATION</scope>
</reference>
<feature type="compositionally biased region" description="Basic and acidic residues" evidence="1">
    <location>
        <begin position="274"/>
        <end position="289"/>
    </location>
</feature>
<feature type="region of interest" description="Disordered" evidence="1">
    <location>
        <begin position="123"/>
        <end position="175"/>
    </location>
</feature>
<protein>
    <submittedName>
        <fullName evidence="2 3">Uncharacterized protein</fullName>
    </submittedName>
</protein>
<feature type="compositionally biased region" description="Basic and acidic residues" evidence="1">
    <location>
        <begin position="53"/>
        <end position="76"/>
    </location>
</feature>
<feature type="compositionally biased region" description="Polar residues" evidence="1">
    <location>
        <begin position="77"/>
        <end position="101"/>
    </location>
</feature>
<evidence type="ECO:0000313" key="4">
    <source>
        <dbReference type="Proteomes" id="UP000014760"/>
    </source>
</evidence>
<feature type="compositionally biased region" description="Basic residues" evidence="1">
    <location>
        <begin position="164"/>
        <end position="175"/>
    </location>
</feature>
<dbReference type="AlphaFoldDB" id="R7V5P6"/>
<dbReference type="HOGENOM" id="CLU_1091040_0_0_1"/>
<evidence type="ECO:0000313" key="3">
    <source>
        <dbReference type="EnsemblMetazoa" id="CapteP202543"/>
    </source>
</evidence>
<name>R7V5P6_CAPTE</name>
<dbReference type="EMBL" id="KB294939">
    <property type="protein sequence ID" value="ELU13899.1"/>
    <property type="molecule type" value="Genomic_DNA"/>
</dbReference>
<feature type="compositionally biased region" description="Basic and acidic residues" evidence="1">
    <location>
        <begin position="141"/>
        <end position="163"/>
    </location>
</feature>
<dbReference type="EMBL" id="AMQN01005021">
    <property type="status" value="NOT_ANNOTATED_CDS"/>
    <property type="molecule type" value="Genomic_DNA"/>
</dbReference>
<dbReference type="Proteomes" id="UP000014760">
    <property type="component" value="Unassembled WGS sequence"/>
</dbReference>
<feature type="region of interest" description="Disordered" evidence="1">
    <location>
        <begin position="270"/>
        <end position="289"/>
    </location>
</feature>
<keyword evidence="4" id="KW-1185">Reference proteome</keyword>
<dbReference type="OMA" id="MDASCYC"/>
<dbReference type="OrthoDB" id="10050556at2759"/>
<evidence type="ECO:0000256" key="1">
    <source>
        <dbReference type="SAM" id="MobiDB-lite"/>
    </source>
</evidence>
<feature type="region of interest" description="Disordered" evidence="1">
    <location>
        <begin position="53"/>
        <end position="106"/>
    </location>
</feature>
<reference evidence="4" key="1">
    <citation type="submission" date="2012-12" db="EMBL/GenBank/DDBJ databases">
        <authorList>
            <person name="Hellsten U."/>
            <person name="Grimwood J."/>
            <person name="Chapman J.A."/>
            <person name="Shapiro H."/>
            <person name="Aerts A."/>
            <person name="Otillar R.P."/>
            <person name="Terry A.Y."/>
            <person name="Boore J.L."/>
            <person name="Simakov O."/>
            <person name="Marletaz F."/>
            <person name="Cho S.-J."/>
            <person name="Edsinger-Gonzales E."/>
            <person name="Havlak P."/>
            <person name="Kuo D.-H."/>
            <person name="Larsson T."/>
            <person name="Lv J."/>
            <person name="Arendt D."/>
            <person name="Savage R."/>
            <person name="Osoegawa K."/>
            <person name="de Jong P."/>
            <person name="Lindberg D.R."/>
            <person name="Seaver E.C."/>
            <person name="Weisblat D.A."/>
            <person name="Putnam N.H."/>
            <person name="Grigoriev I.V."/>
            <person name="Rokhsar D.S."/>
        </authorList>
    </citation>
    <scope>NUCLEOTIDE SEQUENCE</scope>
    <source>
        <strain evidence="4">I ESC-2004</strain>
    </source>
</reference>
<dbReference type="EnsemblMetazoa" id="CapteT202543">
    <property type="protein sequence ID" value="CapteP202543"/>
    <property type="gene ID" value="CapteG202543"/>
</dbReference>